<sequence length="210" mass="24293">MCNIVNNKVANFKEHHIAIYNIVKNLFEKHRKKQTFVTDFNMNLILIAFACVLIFFGCRIEDNNLCNSMKLMNAPRPSEIAPFTSVPENKKIIHSRSDFAKKNMHAVDAVSGPKISIVDNRLQNCGIEQNKLCVCPFHLLVIFEYDEISDLLVKNSPMHGLRGDLLTWFDMRQFKSNTLCNLHDLITKQNLKFSGKEEYFIVRLKYASHN</sequence>
<reference evidence="2 3" key="1">
    <citation type="submission" date="2015-01" db="EMBL/GenBank/DDBJ databases">
        <title>Evolution of Trichinella species and genotypes.</title>
        <authorList>
            <person name="Korhonen P.K."/>
            <person name="Edoardo P."/>
            <person name="Giuseppe L.R."/>
            <person name="Gasser R.B."/>
        </authorList>
    </citation>
    <scope>NUCLEOTIDE SEQUENCE [LARGE SCALE GENOMIC DNA]</scope>
    <source>
        <strain evidence="2">ISS120</strain>
    </source>
</reference>
<keyword evidence="1" id="KW-0472">Membrane</keyword>
<evidence type="ECO:0000256" key="1">
    <source>
        <dbReference type="SAM" id="Phobius"/>
    </source>
</evidence>
<evidence type="ECO:0000313" key="3">
    <source>
        <dbReference type="Proteomes" id="UP000054653"/>
    </source>
</evidence>
<dbReference type="EMBL" id="JYDI01000060">
    <property type="protein sequence ID" value="KRY55065.1"/>
    <property type="molecule type" value="Genomic_DNA"/>
</dbReference>
<feature type="transmembrane region" description="Helical" evidence="1">
    <location>
        <begin position="40"/>
        <end position="57"/>
    </location>
</feature>
<organism evidence="2 3">
    <name type="scientific">Trichinella britovi</name>
    <name type="common">Parasitic roundworm</name>
    <dbReference type="NCBI Taxonomy" id="45882"/>
    <lineage>
        <taxon>Eukaryota</taxon>
        <taxon>Metazoa</taxon>
        <taxon>Ecdysozoa</taxon>
        <taxon>Nematoda</taxon>
        <taxon>Enoplea</taxon>
        <taxon>Dorylaimia</taxon>
        <taxon>Trichinellida</taxon>
        <taxon>Trichinellidae</taxon>
        <taxon>Trichinella</taxon>
    </lineage>
</organism>
<keyword evidence="3" id="KW-1185">Reference proteome</keyword>
<evidence type="ECO:0000313" key="2">
    <source>
        <dbReference type="EMBL" id="KRY55065.1"/>
    </source>
</evidence>
<dbReference type="OrthoDB" id="10435244at2759"/>
<comment type="caution">
    <text evidence="2">The sequence shown here is derived from an EMBL/GenBank/DDBJ whole genome shotgun (WGS) entry which is preliminary data.</text>
</comment>
<dbReference type="AlphaFoldDB" id="A0A0V1D0R8"/>
<accession>A0A0V1D0R8</accession>
<proteinExistence type="predicted"/>
<keyword evidence="1" id="KW-0812">Transmembrane</keyword>
<keyword evidence="1" id="KW-1133">Transmembrane helix</keyword>
<dbReference type="Proteomes" id="UP000054653">
    <property type="component" value="Unassembled WGS sequence"/>
</dbReference>
<protein>
    <submittedName>
        <fullName evidence="2">Uncharacterized protein</fullName>
    </submittedName>
</protein>
<name>A0A0V1D0R8_TRIBR</name>
<gene>
    <name evidence="2" type="ORF">T03_17034</name>
</gene>